<dbReference type="InterPro" id="IPR010982">
    <property type="entry name" value="Lambda_DNA-bd_dom_sf"/>
</dbReference>
<organism evidence="3 4">
    <name type="scientific">Nitrogeniibacter mangrovi</name>
    <dbReference type="NCBI Taxonomy" id="2016596"/>
    <lineage>
        <taxon>Bacteria</taxon>
        <taxon>Pseudomonadati</taxon>
        <taxon>Pseudomonadota</taxon>
        <taxon>Betaproteobacteria</taxon>
        <taxon>Rhodocyclales</taxon>
        <taxon>Zoogloeaceae</taxon>
        <taxon>Nitrogeniibacter</taxon>
    </lineage>
</organism>
<feature type="compositionally biased region" description="Basic and acidic residues" evidence="1">
    <location>
        <begin position="25"/>
        <end position="35"/>
    </location>
</feature>
<dbReference type="InterPro" id="IPR055172">
    <property type="entry name" value="HTH_RsaL-like"/>
</dbReference>
<reference evidence="3 4" key="1">
    <citation type="submission" date="2020-02" db="EMBL/GenBank/DDBJ databases">
        <title>Nitrogenibacter mangrovi gen. nov., sp. nov. isolated from mangrove sediment, a denitrifying betaproteobacterium.</title>
        <authorList>
            <person name="Liao H."/>
            <person name="Tian Y."/>
        </authorList>
    </citation>
    <scope>NUCLEOTIDE SEQUENCE [LARGE SCALE GENOMIC DNA]</scope>
    <source>
        <strain evidence="3 4">M9-3-2</strain>
    </source>
</reference>
<feature type="domain" description="RsaL-like HTH" evidence="2">
    <location>
        <begin position="25"/>
        <end position="67"/>
    </location>
</feature>
<dbReference type="RefSeq" id="WP_173767973.1">
    <property type="nucleotide sequence ID" value="NZ_CP048836.1"/>
</dbReference>
<dbReference type="CDD" id="cd00093">
    <property type="entry name" value="HTH_XRE"/>
    <property type="match status" value="1"/>
</dbReference>
<dbReference type="KEGG" id="azq:G3580_18345"/>
<dbReference type="Pfam" id="PF22495">
    <property type="entry name" value="HTH_92"/>
    <property type="match status" value="1"/>
</dbReference>
<name>A0A6C1B6N3_9RHOO</name>
<dbReference type="Proteomes" id="UP000501991">
    <property type="component" value="Chromosome"/>
</dbReference>
<proteinExistence type="predicted"/>
<dbReference type="AlphaFoldDB" id="A0A6C1B6N3"/>
<keyword evidence="4" id="KW-1185">Reference proteome</keyword>
<evidence type="ECO:0000313" key="4">
    <source>
        <dbReference type="Proteomes" id="UP000501991"/>
    </source>
</evidence>
<dbReference type="EMBL" id="CP048836">
    <property type="protein sequence ID" value="QID19402.1"/>
    <property type="molecule type" value="Genomic_DNA"/>
</dbReference>
<dbReference type="SUPFAM" id="SSF47413">
    <property type="entry name" value="lambda repressor-like DNA-binding domains"/>
    <property type="match status" value="1"/>
</dbReference>
<feature type="region of interest" description="Disordered" evidence="1">
    <location>
        <begin position="1"/>
        <end position="35"/>
    </location>
</feature>
<dbReference type="InterPro" id="IPR001387">
    <property type="entry name" value="Cro/C1-type_HTH"/>
</dbReference>
<evidence type="ECO:0000259" key="2">
    <source>
        <dbReference type="Pfam" id="PF22495"/>
    </source>
</evidence>
<protein>
    <submittedName>
        <fullName evidence="3">Helix-turn-helix transcriptional regulator</fullName>
    </submittedName>
</protein>
<dbReference type="GO" id="GO:0003677">
    <property type="term" value="F:DNA binding"/>
    <property type="evidence" value="ECO:0007669"/>
    <property type="project" value="InterPro"/>
</dbReference>
<gene>
    <name evidence="3" type="ORF">G3580_18345</name>
</gene>
<evidence type="ECO:0000256" key="1">
    <source>
        <dbReference type="SAM" id="MobiDB-lite"/>
    </source>
</evidence>
<accession>A0A6C1B6N3</accession>
<evidence type="ECO:0000313" key="3">
    <source>
        <dbReference type="EMBL" id="QID19402.1"/>
    </source>
</evidence>
<sequence length="98" mass="11017">MATEHKNPMKGRNTAVRKAILNPLQRRETRGESQTDFWRRYGVTQSAGSRFESGRPMQSPVQILMALEALGSITSDELDMVVQLLQGVDLPRNGHHSK</sequence>